<evidence type="ECO:0000313" key="3">
    <source>
        <dbReference type="WBParaSite" id="maker-uti_cns_0008060-snap-gene-0.4-mRNA-1"/>
    </source>
</evidence>
<evidence type="ECO:0000313" key="4">
    <source>
        <dbReference type="WBParaSite" id="maker-uti_cns_0008067-snap-gene-0.3-mRNA-1"/>
    </source>
</evidence>
<dbReference type="WBParaSite" id="maker-uti_cns_0008067-snap-gene-0.3-mRNA-1">
    <property type="protein sequence ID" value="maker-uti_cns_0008067-snap-gene-0.3-mRNA-1"/>
    <property type="gene ID" value="maker-uti_cns_0008067-snap-gene-0.3"/>
</dbReference>
<reference evidence="3 4" key="1">
    <citation type="submission" date="2016-11" db="UniProtKB">
        <authorList>
            <consortium name="WormBaseParasite"/>
        </authorList>
    </citation>
    <scope>IDENTIFICATION</scope>
</reference>
<protein>
    <submittedName>
        <fullName evidence="3 4">Anoct_dimer domain-containing protein</fullName>
    </submittedName>
</protein>
<sequence length="56" mass="6767">MCRRRFESNLRRAGVEIEEETSASEKKRMHFLKLFLPWDVMCYYAEDLCLRAPLQV</sequence>
<dbReference type="InterPro" id="IPR032394">
    <property type="entry name" value="Anoct_dimer"/>
</dbReference>
<organism evidence="2 4">
    <name type="scientific">Macrostomum lignano</name>
    <dbReference type="NCBI Taxonomy" id="282301"/>
    <lineage>
        <taxon>Eukaryota</taxon>
        <taxon>Metazoa</taxon>
        <taxon>Spiralia</taxon>
        <taxon>Lophotrochozoa</taxon>
        <taxon>Platyhelminthes</taxon>
        <taxon>Rhabditophora</taxon>
        <taxon>Macrostomorpha</taxon>
        <taxon>Macrostomida</taxon>
        <taxon>Macrostomidae</taxon>
        <taxon>Macrostomum</taxon>
    </lineage>
</organism>
<name>A0A1I8HUH8_9PLAT</name>
<evidence type="ECO:0000313" key="2">
    <source>
        <dbReference type="Proteomes" id="UP000095280"/>
    </source>
</evidence>
<evidence type="ECO:0000259" key="1">
    <source>
        <dbReference type="Pfam" id="PF16178"/>
    </source>
</evidence>
<dbReference type="AlphaFoldDB" id="A0A1I8HUH8"/>
<dbReference type="Proteomes" id="UP000095280">
    <property type="component" value="Unplaced"/>
</dbReference>
<dbReference type="GO" id="GO:0046983">
    <property type="term" value="F:protein dimerization activity"/>
    <property type="evidence" value="ECO:0007669"/>
    <property type="project" value="InterPro"/>
</dbReference>
<feature type="domain" description="Anoctamin dimerisation" evidence="1">
    <location>
        <begin position="3"/>
        <end position="55"/>
    </location>
</feature>
<proteinExistence type="predicted"/>
<accession>A0A1I8HUH8</accession>
<keyword evidence="2" id="KW-1185">Reference proteome</keyword>
<dbReference type="Pfam" id="PF16178">
    <property type="entry name" value="Anoct_dimer"/>
    <property type="match status" value="1"/>
</dbReference>
<dbReference type="WBParaSite" id="maker-uti_cns_0008060-snap-gene-0.4-mRNA-1">
    <property type="protein sequence ID" value="maker-uti_cns_0008060-snap-gene-0.4-mRNA-1"/>
    <property type="gene ID" value="maker-uti_cns_0008060-snap-gene-0.4"/>
</dbReference>